<dbReference type="RefSeq" id="WP_003562937.1">
    <property type="nucleotide sequence ID" value="NZ_BAYM01000101.1"/>
</dbReference>
<dbReference type="Proteomes" id="UP000032552">
    <property type="component" value="Unassembled WGS sequence"/>
</dbReference>
<dbReference type="AlphaFoldDB" id="A0A0C9PQH9"/>
<reference evidence="2" key="1">
    <citation type="submission" date="2014-05" db="EMBL/GenBank/DDBJ databases">
        <title>Whole genome sequencing of Lactobacillus casei NRIC0644.</title>
        <authorList>
            <person name="Atarashi H."/>
            <person name="Yoshida Y."/>
            <person name="Fujimura S."/>
            <person name="Tanaka N."/>
            <person name="Shiwa Y."/>
            <person name="Yoshikawa H."/>
            <person name="Okada S."/>
            <person name="Nakagawa J."/>
        </authorList>
    </citation>
    <scope>NUCLEOTIDE SEQUENCE [LARGE SCALE GENOMIC DNA]</scope>
    <source>
        <strain evidence="2">NRIC0644</strain>
    </source>
</reference>
<comment type="caution">
    <text evidence="1">The sequence shown here is derived from an EMBL/GenBank/DDBJ whole genome shotgun (WGS) entry which is preliminary data.</text>
</comment>
<name>A0A0C9PQH9_LACPA</name>
<gene>
    <name evidence="1" type="ORF">LC0644_1820</name>
</gene>
<evidence type="ECO:0000313" key="2">
    <source>
        <dbReference type="Proteomes" id="UP000032552"/>
    </source>
</evidence>
<accession>A0A0C9PQH9</accession>
<proteinExistence type="predicted"/>
<protein>
    <submittedName>
        <fullName evidence="1">Uncharacterized protein</fullName>
    </submittedName>
</protein>
<dbReference type="EMBL" id="BAYM01000101">
    <property type="protein sequence ID" value="GAN37231.1"/>
    <property type="molecule type" value="Genomic_DNA"/>
</dbReference>
<dbReference type="GeneID" id="57088960"/>
<organism evidence="1 2">
    <name type="scientific">Lacticaseibacillus paracasei NRIC 0644</name>
    <dbReference type="NCBI Taxonomy" id="1435038"/>
    <lineage>
        <taxon>Bacteria</taxon>
        <taxon>Bacillati</taxon>
        <taxon>Bacillota</taxon>
        <taxon>Bacilli</taxon>
        <taxon>Lactobacillales</taxon>
        <taxon>Lactobacillaceae</taxon>
        <taxon>Lacticaseibacillus</taxon>
    </lineage>
</organism>
<evidence type="ECO:0000313" key="1">
    <source>
        <dbReference type="EMBL" id="GAN37231.1"/>
    </source>
</evidence>
<sequence>MELDGKEIKENEQLTDAQLADLHKQYEALWDKLKKDNYRTEHQFMEVLYEEPDNSQNYEAAFFTYQIRKDTGDNQFDQLTITLNNKPTFHDQPDEFVFEISDYADMDALHKAIEEKAQPWIKAHKR</sequence>